<dbReference type="CDD" id="cd06171">
    <property type="entry name" value="Sigma70_r4"/>
    <property type="match status" value="1"/>
</dbReference>
<dbReference type="GO" id="GO:0003677">
    <property type="term" value="F:DNA binding"/>
    <property type="evidence" value="ECO:0007669"/>
    <property type="project" value="InterPro"/>
</dbReference>
<gene>
    <name evidence="7" type="ORF">DFR24_1576</name>
</gene>
<proteinExistence type="inferred from homology"/>
<sequence>MRTGVPAEVHFRRLLLSRLFAMSEATIPFEAAARAVSRAVLDYLIRYVGNPTVAEDLLQETLIRMDRGLGSFEGRASIKTWAFSIASRVAADYLRHPERQTQVVELEEAEAVADPATGADERLVIGEMDACIRRTIDTLPDSYRTALILHDLEGLTAEQVAEIGDCSLATAKIRIHRARQRLKDALANRCTFYRDEDAVFRCDQKQKT</sequence>
<evidence type="ECO:0000256" key="4">
    <source>
        <dbReference type="ARBA" id="ARBA00023163"/>
    </source>
</evidence>
<dbReference type="InterPro" id="IPR013249">
    <property type="entry name" value="RNA_pol_sigma70_r4_t2"/>
</dbReference>
<protein>
    <submittedName>
        <fullName evidence="7">RNA polymerase sigma-70 factor (ECF subfamily)</fullName>
    </submittedName>
</protein>
<organism evidence="7 8">
    <name type="scientific">Panacagrimonas perspica</name>
    <dbReference type="NCBI Taxonomy" id="381431"/>
    <lineage>
        <taxon>Bacteria</taxon>
        <taxon>Pseudomonadati</taxon>
        <taxon>Pseudomonadota</taxon>
        <taxon>Gammaproteobacteria</taxon>
        <taxon>Nevskiales</taxon>
        <taxon>Nevskiaceae</taxon>
        <taxon>Panacagrimonas</taxon>
    </lineage>
</organism>
<reference evidence="7 8" key="1">
    <citation type="submission" date="2019-03" db="EMBL/GenBank/DDBJ databases">
        <title>Genomic Encyclopedia of Type Strains, Phase IV (KMG-IV): sequencing the most valuable type-strain genomes for metagenomic binning, comparative biology and taxonomic classification.</title>
        <authorList>
            <person name="Goeker M."/>
        </authorList>
    </citation>
    <scope>NUCLEOTIDE SEQUENCE [LARGE SCALE GENOMIC DNA]</scope>
    <source>
        <strain evidence="7 8">DSM 26377</strain>
    </source>
</reference>
<dbReference type="InterPro" id="IPR039425">
    <property type="entry name" value="RNA_pol_sigma-70-like"/>
</dbReference>
<dbReference type="AlphaFoldDB" id="A0A4R7PDM0"/>
<keyword evidence="3" id="KW-0731">Sigma factor</keyword>
<comment type="similarity">
    <text evidence="1">Belongs to the sigma-70 factor family. ECF subfamily.</text>
</comment>
<evidence type="ECO:0000259" key="5">
    <source>
        <dbReference type="Pfam" id="PF04542"/>
    </source>
</evidence>
<dbReference type="GO" id="GO:0006352">
    <property type="term" value="P:DNA-templated transcription initiation"/>
    <property type="evidence" value="ECO:0007669"/>
    <property type="project" value="InterPro"/>
</dbReference>
<evidence type="ECO:0000256" key="2">
    <source>
        <dbReference type="ARBA" id="ARBA00023015"/>
    </source>
</evidence>
<keyword evidence="8" id="KW-1185">Reference proteome</keyword>
<evidence type="ECO:0000313" key="8">
    <source>
        <dbReference type="Proteomes" id="UP000295341"/>
    </source>
</evidence>
<dbReference type="Gene3D" id="1.10.10.10">
    <property type="entry name" value="Winged helix-like DNA-binding domain superfamily/Winged helix DNA-binding domain"/>
    <property type="match status" value="1"/>
</dbReference>
<dbReference type="InterPro" id="IPR036388">
    <property type="entry name" value="WH-like_DNA-bd_sf"/>
</dbReference>
<keyword evidence="2" id="KW-0805">Transcription regulation</keyword>
<dbReference type="SUPFAM" id="SSF88946">
    <property type="entry name" value="Sigma2 domain of RNA polymerase sigma factors"/>
    <property type="match status" value="1"/>
</dbReference>
<dbReference type="Pfam" id="PF04542">
    <property type="entry name" value="Sigma70_r2"/>
    <property type="match status" value="1"/>
</dbReference>
<dbReference type="PANTHER" id="PTHR43133">
    <property type="entry name" value="RNA POLYMERASE ECF-TYPE SIGMA FACTO"/>
    <property type="match status" value="1"/>
</dbReference>
<keyword evidence="4" id="KW-0804">Transcription</keyword>
<name>A0A4R7PDM0_9GAMM</name>
<evidence type="ECO:0000313" key="7">
    <source>
        <dbReference type="EMBL" id="TDU32187.1"/>
    </source>
</evidence>
<dbReference type="GO" id="GO:0016987">
    <property type="term" value="F:sigma factor activity"/>
    <property type="evidence" value="ECO:0007669"/>
    <property type="project" value="UniProtKB-KW"/>
</dbReference>
<dbReference type="Proteomes" id="UP000295341">
    <property type="component" value="Unassembled WGS sequence"/>
</dbReference>
<dbReference type="InterPro" id="IPR013324">
    <property type="entry name" value="RNA_pol_sigma_r3/r4-like"/>
</dbReference>
<dbReference type="Gene3D" id="1.10.1740.10">
    <property type="match status" value="1"/>
</dbReference>
<dbReference type="NCBIfam" id="TIGR02937">
    <property type="entry name" value="sigma70-ECF"/>
    <property type="match status" value="1"/>
</dbReference>
<dbReference type="PANTHER" id="PTHR43133:SF51">
    <property type="entry name" value="RNA POLYMERASE SIGMA FACTOR"/>
    <property type="match status" value="1"/>
</dbReference>
<dbReference type="SUPFAM" id="SSF88659">
    <property type="entry name" value="Sigma3 and sigma4 domains of RNA polymerase sigma factors"/>
    <property type="match status" value="1"/>
</dbReference>
<dbReference type="InterPro" id="IPR007627">
    <property type="entry name" value="RNA_pol_sigma70_r2"/>
</dbReference>
<evidence type="ECO:0000259" key="6">
    <source>
        <dbReference type="Pfam" id="PF08281"/>
    </source>
</evidence>
<feature type="domain" description="RNA polymerase sigma factor 70 region 4 type 2" evidence="6">
    <location>
        <begin position="131"/>
        <end position="182"/>
    </location>
</feature>
<evidence type="ECO:0000256" key="1">
    <source>
        <dbReference type="ARBA" id="ARBA00010641"/>
    </source>
</evidence>
<dbReference type="Pfam" id="PF08281">
    <property type="entry name" value="Sigma70_r4_2"/>
    <property type="match status" value="1"/>
</dbReference>
<evidence type="ECO:0000256" key="3">
    <source>
        <dbReference type="ARBA" id="ARBA00023082"/>
    </source>
</evidence>
<dbReference type="EMBL" id="SOBT01000008">
    <property type="protein sequence ID" value="TDU32187.1"/>
    <property type="molecule type" value="Genomic_DNA"/>
</dbReference>
<dbReference type="InterPro" id="IPR014284">
    <property type="entry name" value="RNA_pol_sigma-70_dom"/>
</dbReference>
<comment type="caution">
    <text evidence="7">The sequence shown here is derived from an EMBL/GenBank/DDBJ whole genome shotgun (WGS) entry which is preliminary data.</text>
</comment>
<accession>A0A4R7PDM0</accession>
<feature type="domain" description="RNA polymerase sigma-70 region 2" evidence="5">
    <location>
        <begin position="34"/>
        <end position="96"/>
    </location>
</feature>
<dbReference type="InterPro" id="IPR013325">
    <property type="entry name" value="RNA_pol_sigma_r2"/>
</dbReference>